<name>A0A2S0MYQ2_9BURK</name>
<accession>A0A2S0MYQ2</accession>
<dbReference type="RefSeq" id="WP_106445995.1">
    <property type="nucleotide sequence ID" value="NZ_CP027669.1"/>
</dbReference>
<dbReference type="KEGG" id="simp:C6571_06665"/>
<dbReference type="AlphaFoldDB" id="A0A2S0MYQ2"/>
<organism evidence="1 2">
    <name type="scientific">Simplicispira suum</name>
    <dbReference type="NCBI Taxonomy" id="2109915"/>
    <lineage>
        <taxon>Bacteria</taxon>
        <taxon>Pseudomonadati</taxon>
        <taxon>Pseudomonadota</taxon>
        <taxon>Betaproteobacteria</taxon>
        <taxon>Burkholderiales</taxon>
        <taxon>Comamonadaceae</taxon>
        <taxon>Simplicispira</taxon>
    </lineage>
</organism>
<evidence type="ECO:0000313" key="2">
    <source>
        <dbReference type="Proteomes" id="UP000239326"/>
    </source>
</evidence>
<sequence length="61" mass="6677">MNAAVPLDADALLASLRALQAQVVAIGYPNRDDLVGRELDMIDRSLRRLLKELGDRDSVDA</sequence>
<proteinExistence type="predicted"/>
<keyword evidence="2" id="KW-1185">Reference proteome</keyword>
<evidence type="ECO:0000313" key="1">
    <source>
        <dbReference type="EMBL" id="AVO41009.1"/>
    </source>
</evidence>
<dbReference type="EMBL" id="CP027669">
    <property type="protein sequence ID" value="AVO41009.1"/>
    <property type="molecule type" value="Genomic_DNA"/>
</dbReference>
<dbReference type="Proteomes" id="UP000239326">
    <property type="component" value="Chromosome"/>
</dbReference>
<gene>
    <name evidence="1" type="ORF">C6571_06665</name>
</gene>
<reference evidence="1 2" key="1">
    <citation type="submission" date="2018-03" db="EMBL/GenBank/DDBJ databases">
        <title>Genome sequencing of Simplicispira sp.</title>
        <authorList>
            <person name="Kim S.-J."/>
            <person name="Heo J."/>
            <person name="Kwon S.-W."/>
        </authorList>
    </citation>
    <scope>NUCLEOTIDE SEQUENCE [LARGE SCALE GENOMIC DNA]</scope>
    <source>
        <strain evidence="1 2">SC1-8</strain>
    </source>
</reference>
<protein>
    <submittedName>
        <fullName evidence="1">Uncharacterized protein</fullName>
    </submittedName>
</protein>